<evidence type="ECO:0000313" key="2">
    <source>
        <dbReference type="EMBL" id="VFJ64536.1"/>
    </source>
</evidence>
<accession>A0A450T0W5</accession>
<dbReference type="AlphaFoldDB" id="A0A450T0W5"/>
<reference evidence="1" key="1">
    <citation type="submission" date="2019-02" db="EMBL/GenBank/DDBJ databases">
        <authorList>
            <person name="Gruber-Vodicka R. H."/>
            <person name="Seah K. B. B."/>
        </authorList>
    </citation>
    <scope>NUCLEOTIDE SEQUENCE</scope>
    <source>
        <strain evidence="2">BECK_DK161</strain>
        <strain evidence="1">BECK_DK47</strain>
    </source>
</reference>
<sequence length="106" mass="11973">MDIGNVAPSGFVLGFAPLTPTYLAGVNCQERTYGELKETLKITLREALAFNREEALILAGGDYREDRTPSLHEKGAFARILEKITWRKVYESARPKRSHSTYKKRG</sequence>
<organism evidence="1">
    <name type="scientific">Candidatus Kentrum sp. DK</name>
    <dbReference type="NCBI Taxonomy" id="2126562"/>
    <lineage>
        <taxon>Bacteria</taxon>
        <taxon>Pseudomonadati</taxon>
        <taxon>Pseudomonadota</taxon>
        <taxon>Gammaproteobacteria</taxon>
        <taxon>Candidatus Kentrum</taxon>
    </lineage>
</organism>
<proteinExistence type="predicted"/>
<name>A0A450T0W5_9GAMM</name>
<gene>
    <name evidence="1" type="ORF">BECKDK2373B_GA0170837_109011</name>
    <name evidence="2" type="ORF">BECKDK2373C_GA0170839_11193</name>
</gene>
<evidence type="ECO:0000313" key="1">
    <source>
        <dbReference type="EMBL" id="VFJ60149.1"/>
    </source>
</evidence>
<dbReference type="EMBL" id="CAADEY010000119">
    <property type="protein sequence ID" value="VFJ64536.1"/>
    <property type="molecule type" value="Genomic_DNA"/>
</dbReference>
<protein>
    <submittedName>
        <fullName evidence="1">Uncharacterized protein</fullName>
    </submittedName>
</protein>
<dbReference type="EMBL" id="CAADEX010000090">
    <property type="protein sequence ID" value="VFJ60149.1"/>
    <property type="molecule type" value="Genomic_DNA"/>
</dbReference>